<keyword evidence="11 15" id="KW-1133">Transmembrane helix</keyword>
<keyword evidence="6" id="KW-0808">Transferase</keyword>
<dbReference type="SUPFAM" id="SSF47384">
    <property type="entry name" value="Homodimeric domain of signal transducing histidine kinase"/>
    <property type="match status" value="1"/>
</dbReference>
<evidence type="ECO:0000256" key="14">
    <source>
        <dbReference type="SAM" id="Coils"/>
    </source>
</evidence>
<dbReference type="Gene3D" id="6.10.340.10">
    <property type="match status" value="1"/>
</dbReference>
<evidence type="ECO:0000259" key="17">
    <source>
        <dbReference type="PROSITE" id="PS50885"/>
    </source>
</evidence>
<name>I4DAI6_DESAJ</name>
<dbReference type="SMART" id="SM00388">
    <property type="entry name" value="HisKA"/>
    <property type="match status" value="1"/>
</dbReference>
<dbReference type="KEGG" id="dai:Desaci_3937"/>
<dbReference type="STRING" id="646529.Desaci_3937"/>
<dbReference type="SUPFAM" id="SSF55874">
    <property type="entry name" value="ATPase domain of HSP90 chaperone/DNA topoisomerase II/histidine kinase"/>
    <property type="match status" value="1"/>
</dbReference>
<dbReference type="InterPro" id="IPR003594">
    <property type="entry name" value="HATPase_dom"/>
</dbReference>
<evidence type="ECO:0000256" key="1">
    <source>
        <dbReference type="ARBA" id="ARBA00000085"/>
    </source>
</evidence>
<dbReference type="InterPro" id="IPR050398">
    <property type="entry name" value="HssS/ArlS-like"/>
</dbReference>
<keyword evidence="5" id="KW-0597">Phosphoprotein</keyword>
<evidence type="ECO:0000256" key="2">
    <source>
        <dbReference type="ARBA" id="ARBA00004651"/>
    </source>
</evidence>
<dbReference type="PANTHER" id="PTHR45528">
    <property type="entry name" value="SENSOR HISTIDINE KINASE CPXA"/>
    <property type="match status" value="1"/>
</dbReference>
<dbReference type="eggNOG" id="COG2205">
    <property type="taxonomic scope" value="Bacteria"/>
</dbReference>
<keyword evidence="8" id="KW-0547">Nucleotide-binding</keyword>
<reference evidence="18 19" key="1">
    <citation type="journal article" date="2012" name="J. Bacteriol.">
        <title>Complete genome sequences of Desulfosporosinus orientis DSM765T, Desulfosporosinus youngiae DSM17734T, Desulfosporosinus meridiei DSM13257T, and Desulfosporosinus acidiphilus DSM22704T.</title>
        <authorList>
            <person name="Pester M."/>
            <person name="Brambilla E."/>
            <person name="Alazard D."/>
            <person name="Rattei T."/>
            <person name="Weinmaier T."/>
            <person name="Han J."/>
            <person name="Lucas S."/>
            <person name="Lapidus A."/>
            <person name="Cheng J.F."/>
            <person name="Goodwin L."/>
            <person name="Pitluck S."/>
            <person name="Peters L."/>
            <person name="Ovchinnikova G."/>
            <person name="Teshima H."/>
            <person name="Detter J.C."/>
            <person name="Han C.S."/>
            <person name="Tapia R."/>
            <person name="Land M.L."/>
            <person name="Hauser L."/>
            <person name="Kyrpides N.C."/>
            <person name="Ivanova N.N."/>
            <person name="Pagani I."/>
            <person name="Huntmann M."/>
            <person name="Wei C.L."/>
            <person name="Davenport K.W."/>
            <person name="Daligault H."/>
            <person name="Chain P.S."/>
            <person name="Chen A."/>
            <person name="Mavromatis K."/>
            <person name="Markowitz V."/>
            <person name="Szeto E."/>
            <person name="Mikhailova N."/>
            <person name="Pati A."/>
            <person name="Wagner M."/>
            <person name="Woyke T."/>
            <person name="Ollivier B."/>
            <person name="Klenk H.P."/>
            <person name="Spring S."/>
            <person name="Loy A."/>
        </authorList>
    </citation>
    <scope>NUCLEOTIDE SEQUENCE [LARGE SCALE GENOMIC DNA]</scope>
    <source>
        <strain evidence="19">DSM 22704 / JCM 16185 / SJ4</strain>
    </source>
</reference>
<dbReference type="CDD" id="cd00082">
    <property type="entry name" value="HisKA"/>
    <property type="match status" value="1"/>
</dbReference>
<dbReference type="Proteomes" id="UP000002892">
    <property type="component" value="Chromosome"/>
</dbReference>
<evidence type="ECO:0000256" key="15">
    <source>
        <dbReference type="SAM" id="Phobius"/>
    </source>
</evidence>
<dbReference type="CDD" id="cd06225">
    <property type="entry name" value="HAMP"/>
    <property type="match status" value="1"/>
</dbReference>
<dbReference type="AlphaFoldDB" id="I4DAI6"/>
<dbReference type="SMART" id="SM00304">
    <property type="entry name" value="HAMP"/>
    <property type="match status" value="1"/>
</dbReference>
<dbReference type="Pfam" id="PF00672">
    <property type="entry name" value="HAMP"/>
    <property type="match status" value="1"/>
</dbReference>
<comment type="catalytic activity">
    <reaction evidence="1">
        <text>ATP + protein L-histidine = ADP + protein N-phospho-L-histidine.</text>
        <dbReference type="EC" id="2.7.13.3"/>
    </reaction>
</comment>
<comment type="subcellular location">
    <subcellularLocation>
        <location evidence="2">Cell membrane</location>
        <topology evidence="2">Multi-pass membrane protein</topology>
    </subcellularLocation>
</comment>
<dbReference type="CDD" id="cd00075">
    <property type="entry name" value="HATPase"/>
    <property type="match status" value="1"/>
</dbReference>
<evidence type="ECO:0000256" key="3">
    <source>
        <dbReference type="ARBA" id="ARBA00012438"/>
    </source>
</evidence>
<dbReference type="FunFam" id="1.10.287.130:FF:000001">
    <property type="entry name" value="Two-component sensor histidine kinase"/>
    <property type="match status" value="1"/>
</dbReference>
<evidence type="ECO:0000256" key="10">
    <source>
        <dbReference type="ARBA" id="ARBA00022840"/>
    </source>
</evidence>
<keyword evidence="19" id="KW-1185">Reference proteome</keyword>
<keyword evidence="4" id="KW-1003">Cell membrane</keyword>
<feature type="coiled-coil region" evidence="14">
    <location>
        <begin position="217"/>
        <end position="244"/>
    </location>
</feature>
<evidence type="ECO:0000259" key="16">
    <source>
        <dbReference type="PROSITE" id="PS50109"/>
    </source>
</evidence>
<organism evidence="18 19">
    <name type="scientific">Desulfosporosinus acidiphilus (strain DSM 22704 / JCM 16185 / SJ4)</name>
    <dbReference type="NCBI Taxonomy" id="646529"/>
    <lineage>
        <taxon>Bacteria</taxon>
        <taxon>Bacillati</taxon>
        <taxon>Bacillota</taxon>
        <taxon>Clostridia</taxon>
        <taxon>Eubacteriales</taxon>
        <taxon>Desulfitobacteriaceae</taxon>
        <taxon>Desulfosporosinus</taxon>
    </lineage>
</organism>
<evidence type="ECO:0000256" key="13">
    <source>
        <dbReference type="ARBA" id="ARBA00023136"/>
    </source>
</evidence>
<dbReference type="InterPro" id="IPR003660">
    <property type="entry name" value="HAMP_dom"/>
</dbReference>
<evidence type="ECO:0000256" key="6">
    <source>
        <dbReference type="ARBA" id="ARBA00022679"/>
    </source>
</evidence>
<dbReference type="PANTHER" id="PTHR45528:SF1">
    <property type="entry name" value="SENSOR HISTIDINE KINASE CPXA"/>
    <property type="match status" value="1"/>
</dbReference>
<protein>
    <recommendedName>
        <fullName evidence="3">histidine kinase</fullName>
        <ecNumber evidence="3">2.7.13.3</ecNumber>
    </recommendedName>
</protein>
<dbReference type="FunFam" id="3.30.565.10:FF:000006">
    <property type="entry name" value="Sensor histidine kinase WalK"/>
    <property type="match status" value="1"/>
</dbReference>
<evidence type="ECO:0000313" key="19">
    <source>
        <dbReference type="Proteomes" id="UP000002892"/>
    </source>
</evidence>
<evidence type="ECO:0000256" key="12">
    <source>
        <dbReference type="ARBA" id="ARBA00023012"/>
    </source>
</evidence>
<proteinExistence type="predicted"/>
<evidence type="ECO:0000313" key="18">
    <source>
        <dbReference type="EMBL" id="AFM42810.1"/>
    </source>
</evidence>
<keyword evidence="14" id="KW-0175">Coiled coil</keyword>
<dbReference type="SMART" id="SM00387">
    <property type="entry name" value="HATPase_c"/>
    <property type="match status" value="1"/>
</dbReference>
<keyword evidence="9 18" id="KW-0418">Kinase</keyword>
<feature type="transmembrane region" description="Helical" evidence="15">
    <location>
        <begin position="153"/>
        <end position="176"/>
    </location>
</feature>
<dbReference type="EMBL" id="CP003639">
    <property type="protein sequence ID" value="AFM42810.1"/>
    <property type="molecule type" value="Genomic_DNA"/>
</dbReference>
<dbReference type="Pfam" id="PF00512">
    <property type="entry name" value="HisKA"/>
    <property type="match status" value="1"/>
</dbReference>
<dbReference type="Gene3D" id="1.10.287.130">
    <property type="match status" value="1"/>
</dbReference>
<dbReference type="InterPro" id="IPR036097">
    <property type="entry name" value="HisK_dim/P_sf"/>
</dbReference>
<dbReference type="EC" id="2.7.13.3" evidence="3"/>
<evidence type="ECO:0000256" key="4">
    <source>
        <dbReference type="ARBA" id="ARBA00022475"/>
    </source>
</evidence>
<dbReference type="InterPro" id="IPR004358">
    <property type="entry name" value="Sig_transdc_His_kin-like_C"/>
</dbReference>
<evidence type="ECO:0000256" key="7">
    <source>
        <dbReference type="ARBA" id="ARBA00022692"/>
    </source>
</evidence>
<dbReference type="InterPro" id="IPR005467">
    <property type="entry name" value="His_kinase_dom"/>
</dbReference>
<feature type="domain" description="Histidine kinase" evidence="16">
    <location>
        <begin position="244"/>
        <end position="460"/>
    </location>
</feature>
<gene>
    <name evidence="18" type="ordered locus">Desaci_3937</name>
</gene>
<dbReference type="GO" id="GO:0005886">
    <property type="term" value="C:plasma membrane"/>
    <property type="evidence" value="ECO:0007669"/>
    <property type="project" value="UniProtKB-SubCell"/>
</dbReference>
<dbReference type="PRINTS" id="PR00344">
    <property type="entry name" value="BCTRLSENSOR"/>
</dbReference>
<feature type="domain" description="HAMP" evidence="17">
    <location>
        <begin position="177"/>
        <end position="229"/>
    </location>
</feature>
<dbReference type="PROSITE" id="PS50109">
    <property type="entry name" value="HIS_KIN"/>
    <property type="match status" value="1"/>
</dbReference>
<keyword evidence="10" id="KW-0067">ATP-binding</keyword>
<keyword evidence="12" id="KW-0902">Two-component regulatory system</keyword>
<dbReference type="Gene3D" id="3.30.565.10">
    <property type="entry name" value="Histidine kinase-like ATPase, C-terminal domain"/>
    <property type="match status" value="1"/>
</dbReference>
<dbReference type="HOGENOM" id="CLU_000445_89_6_9"/>
<dbReference type="Pfam" id="PF02518">
    <property type="entry name" value="HATPase_c"/>
    <property type="match status" value="1"/>
</dbReference>
<dbReference type="InterPro" id="IPR036890">
    <property type="entry name" value="HATPase_C_sf"/>
</dbReference>
<dbReference type="GO" id="GO:0005524">
    <property type="term" value="F:ATP binding"/>
    <property type="evidence" value="ECO:0007669"/>
    <property type="project" value="UniProtKB-KW"/>
</dbReference>
<evidence type="ECO:0000256" key="9">
    <source>
        <dbReference type="ARBA" id="ARBA00022777"/>
    </source>
</evidence>
<accession>I4DAI6</accession>
<dbReference type="OrthoDB" id="2359336at2"/>
<dbReference type="GO" id="GO:0000155">
    <property type="term" value="F:phosphorelay sensor kinase activity"/>
    <property type="evidence" value="ECO:0007669"/>
    <property type="project" value="InterPro"/>
</dbReference>
<dbReference type="InterPro" id="IPR003661">
    <property type="entry name" value="HisK_dim/P_dom"/>
</dbReference>
<keyword evidence="7 15" id="KW-0812">Transmembrane</keyword>
<evidence type="ECO:0000256" key="8">
    <source>
        <dbReference type="ARBA" id="ARBA00022741"/>
    </source>
</evidence>
<sequence>MVFLVLGVFLVSVVIQAREIRTVSYDQQARFFIYEAEEVVTIYNDRQSTNDSSLKERLGILSNFLNADILIIDAGGNKVYEGNSCEIQSSLFGQSAFKNKVLSGNNVVFAGRVNGYNQDVFLAAVPMIKDGKVAGAVAICSPLTAISQHINSMLLITLSGALLGIALATIISVFISRKLVRPLVKMEENAKLIASGEFRREIPVESEDEVGRLASSFNSMSKQLDQKIQAIEQLSKQRQALLSDVSHELRTPLTVIKGYSEAVLDGLVRSKEQQELYLQNISDESARLKRLVDDWLDLQTMDTDKAFDNMEYVVLNKLVLVSVERFKHLAENKGVRIDTCVPEDTITISGNIDRLKQVLTNLLDNAVNHSNGKVIVELGLESAQAYITIKDDGPGIPPSELDNIWDRFYKVDKSRSRRGTGTGLGLSIVKQIVEKHGGKVTADSRLGLGSIFTVYLPSGELAGF</sequence>
<dbReference type="SUPFAM" id="SSF158472">
    <property type="entry name" value="HAMP domain-like"/>
    <property type="match status" value="1"/>
</dbReference>
<dbReference type="PROSITE" id="PS50885">
    <property type="entry name" value="HAMP"/>
    <property type="match status" value="1"/>
</dbReference>
<keyword evidence="13 15" id="KW-0472">Membrane</keyword>
<evidence type="ECO:0000256" key="5">
    <source>
        <dbReference type="ARBA" id="ARBA00022553"/>
    </source>
</evidence>
<evidence type="ECO:0000256" key="11">
    <source>
        <dbReference type="ARBA" id="ARBA00022989"/>
    </source>
</evidence>